<dbReference type="Proteomes" id="UP000009183">
    <property type="component" value="Chromosome 1"/>
</dbReference>
<evidence type="ECO:0008006" key="4">
    <source>
        <dbReference type="Google" id="ProtNLM"/>
    </source>
</evidence>
<dbReference type="PANTHER" id="PTHR11715:SF3">
    <property type="entry name" value="GLYCINE CLEAVAGE SYSTEM H PROTEIN-RELATED"/>
    <property type="match status" value="1"/>
</dbReference>
<dbReference type="STRING" id="29760.F6HFR4"/>
<evidence type="ECO:0000256" key="1">
    <source>
        <dbReference type="ARBA" id="ARBA00022823"/>
    </source>
</evidence>
<accession>F6HFR4</accession>
<dbReference type="GO" id="GO:0019464">
    <property type="term" value="P:glycine decarboxylation via glycine cleavage system"/>
    <property type="evidence" value="ECO:0000318"/>
    <property type="project" value="GO_Central"/>
</dbReference>
<proteinExistence type="predicted"/>
<name>F6HFR4_VITVI</name>
<evidence type="ECO:0000313" key="3">
    <source>
        <dbReference type="Proteomes" id="UP000009183"/>
    </source>
</evidence>
<gene>
    <name evidence="2" type="ordered locus">VIT_01s0011g02020</name>
</gene>
<reference evidence="3" key="1">
    <citation type="journal article" date="2007" name="Nature">
        <title>The grapevine genome sequence suggests ancestral hexaploidization in major angiosperm phyla.</title>
        <authorList>
            <consortium name="The French-Italian Public Consortium for Grapevine Genome Characterization."/>
            <person name="Jaillon O."/>
            <person name="Aury J.-M."/>
            <person name="Noel B."/>
            <person name="Policriti A."/>
            <person name="Clepet C."/>
            <person name="Casagrande A."/>
            <person name="Choisne N."/>
            <person name="Aubourg S."/>
            <person name="Vitulo N."/>
            <person name="Jubin C."/>
            <person name="Vezzi A."/>
            <person name="Legeai F."/>
            <person name="Hugueney P."/>
            <person name="Dasilva C."/>
            <person name="Horner D."/>
            <person name="Mica E."/>
            <person name="Jublot D."/>
            <person name="Poulain J."/>
            <person name="Bruyere C."/>
            <person name="Billault A."/>
            <person name="Segurens B."/>
            <person name="Gouyvenoux M."/>
            <person name="Ugarte E."/>
            <person name="Cattonaro F."/>
            <person name="Anthouard V."/>
            <person name="Vico V."/>
            <person name="Del Fabbro C."/>
            <person name="Alaux M."/>
            <person name="Di Gaspero G."/>
            <person name="Dumas V."/>
            <person name="Felice N."/>
            <person name="Paillard S."/>
            <person name="Juman I."/>
            <person name="Moroldo M."/>
            <person name="Scalabrin S."/>
            <person name="Canaguier A."/>
            <person name="Le Clainche I."/>
            <person name="Malacrida G."/>
            <person name="Durand E."/>
            <person name="Pesole G."/>
            <person name="Laucou V."/>
            <person name="Chatelet P."/>
            <person name="Merdinoglu D."/>
            <person name="Delledonne M."/>
            <person name="Pezzotti M."/>
            <person name="Lecharny A."/>
            <person name="Scarpelli C."/>
            <person name="Artiguenave F."/>
            <person name="Pe M.E."/>
            <person name="Valle G."/>
            <person name="Morgante M."/>
            <person name="Caboche M."/>
            <person name="Adam-Blondon A.-F."/>
            <person name="Weissenbach J."/>
            <person name="Quetier F."/>
            <person name="Wincker P."/>
        </authorList>
    </citation>
    <scope>NUCLEOTIDE SEQUENCE [LARGE SCALE GENOMIC DNA]</scope>
    <source>
        <strain evidence="3">cv. Pinot noir / PN40024</strain>
    </source>
</reference>
<dbReference type="SUPFAM" id="SSF51230">
    <property type="entry name" value="Single hybrid motif"/>
    <property type="match status" value="2"/>
</dbReference>
<dbReference type="EMBL" id="FN595752">
    <property type="protein sequence ID" value="CCB50995.1"/>
    <property type="molecule type" value="Genomic_DNA"/>
</dbReference>
<sequence>MLGALPILPLPATPSDGNLGSLPLSQLQVQLQPTQGPLESYILLQTLETLLTRLHGAAVTQGSSFGAVESVKATSDINSPVSGKVVEVNEELNSSPGLLSPQMLGREPICTSKLKILANFPIMVNASPYENGWIIKVEMSDTGELNSLMDLEQYTKFCEEEDAKH</sequence>
<dbReference type="PANTHER" id="PTHR11715">
    <property type="entry name" value="GLYCINE CLEAVAGE SYSTEM H PROTEIN"/>
    <property type="match status" value="1"/>
</dbReference>
<dbReference type="Pfam" id="PF01597">
    <property type="entry name" value="GCV_H"/>
    <property type="match status" value="2"/>
</dbReference>
<organism evidence="2 3">
    <name type="scientific">Vitis vinifera</name>
    <name type="common">Grape</name>
    <dbReference type="NCBI Taxonomy" id="29760"/>
    <lineage>
        <taxon>Eukaryota</taxon>
        <taxon>Viridiplantae</taxon>
        <taxon>Streptophyta</taxon>
        <taxon>Embryophyta</taxon>
        <taxon>Tracheophyta</taxon>
        <taxon>Spermatophyta</taxon>
        <taxon>Magnoliopsida</taxon>
        <taxon>eudicotyledons</taxon>
        <taxon>Gunneridae</taxon>
        <taxon>Pentapetalae</taxon>
        <taxon>rosids</taxon>
        <taxon>Vitales</taxon>
        <taxon>Vitaceae</taxon>
        <taxon>Viteae</taxon>
        <taxon>Vitis</taxon>
    </lineage>
</organism>
<dbReference type="AlphaFoldDB" id="F6HFR4"/>
<evidence type="ECO:0000313" key="2">
    <source>
        <dbReference type="EMBL" id="CCB50995.1"/>
    </source>
</evidence>
<dbReference type="PaxDb" id="29760-VIT_01s0011g02020.t01"/>
<dbReference type="CDD" id="cd06848">
    <property type="entry name" value="GCS_H"/>
    <property type="match status" value="1"/>
</dbReference>
<keyword evidence="3" id="KW-1185">Reference proteome</keyword>
<dbReference type="InterPro" id="IPR003016">
    <property type="entry name" value="2-oxoA_DH_lipoyl-BS"/>
</dbReference>
<dbReference type="GO" id="GO:0005960">
    <property type="term" value="C:glycine cleavage complex"/>
    <property type="evidence" value="ECO:0000318"/>
    <property type="project" value="GO_Central"/>
</dbReference>
<dbReference type="GO" id="GO:0005739">
    <property type="term" value="C:mitochondrion"/>
    <property type="evidence" value="ECO:0000318"/>
    <property type="project" value="GO_Central"/>
</dbReference>
<dbReference type="eggNOG" id="KOG3373">
    <property type="taxonomic scope" value="Eukaryota"/>
</dbReference>
<keyword evidence="1" id="KW-0450">Lipoyl</keyword>
<dbReference type="InterPro" id="IPR002930">
    <property type="entry name" value="GCV_H"/>
</dbReference>
<dbReference type="HOGENOM" id="CLU_1613775_0_0_1"/>
<dbReference type="InterPro" id="IPR011053">
    <property type="entry name" value="Single_hybrid_motif"/>
</dbReference>
<dbReference type="InterPro" id="IPR033753">
    <property type="entry name" value="GCV_H/Fam206"/>
</dbReference>
<dbReference type="PROSITE" id="PS00189">
    <property type="entry name" value="LIPOYL"/>
    <property type="match status" value="1"/>
</dbReference>
<protein>
    <recommendedName>
        <fullName evidence="4">Glycine cleavage system H protein 2, mitochondrial</fullName>
    </recommendedName>
</protein>
<dbReference type="Gene3D" id="2.40.50.100">
    <property type="match status" value="1"/>
</dbReference>
<dbReference type="InParanoid" id="F6HFR4"/>